<keyword evidence="2" id="KW-1185">Reference proteome</keyword>
<comment type="caution">
    <text evidence="1">The sequence shown here is derived from an EMBL/GenBank/DDBJ whole genome shotgun (WGS) entry which is preliminary data.</text>
</comment>
<protein>
    <submittedName>
        <fullName evidence="1">Uncharacterized protein</fullName>
    </submittedName>
</protein>
<dbReference type="Proteomes" id="UP001054252">
    <property type="component" value="Unassembled WGS sequence"/>
</dbReference>
<evidence type="ECO:0000313" key="2">
    <source>
        <dbReference type="Proteomes" id="UP001054252"/>
    </source>
</evidence>
<name>A0AAV5MPV0_9ROSI</name>
<sequence length="49" mass="5051">MDFDCEFRILIVNPARFLGVALALLIPASGCVALPIPASGCNASTSDPC</sequence>
<gene>
    <name evidence="1" type="ORF">SLEP1_g58118</name>
</gene>
<accession>A0AAV5MPV0</accession>
<reference evidence="1 2" key="1">
    <citation type="journal article" date="2021" name="Commun. Biol.">
        <title>The genome of Shorea leprosula (Dipterocarpaceae) highlights the ecological relevance of drought in aseasonal tropical rainforests.</title>
        <authorList>
            <person name="Ng K.K.S."/>
            <person name="Kobayashi M.J."/>
            <person name="Fawcett J.A."/>
            <person name="Hatakeyama M."/>
            <person name="Paape T."/>
            <person name="Ng C.H."/>
            <person name="Ang C.C."/>
            <person name="Tnah L.H."/>
            <person name="Lee C.T."/>
            <person name="Nishiyama T."/>
            <person name="Sese J."/>
            <person name="O'Brien M.J."/>
            <person name="Copetti D."/>
            <person name="Mohd Noor M.I."/>
            <person name="Ong R.C."/>
            <person name="Putra M."/>
            <person name="Sireger I.Z."/>
            <person name="Indrioko S."/>
            <person name="Kosugi Y."/>
            <person name="Izuno A."/>
            <person name="Isagi Y."/>
            <person name="Lee S.L."/>
            <person name="Shimizu K.K."/>
        </authorList>
    </citation>
    <scope>NUCLEOTIDE SEQUENCE [LARGE SCALE GENOMIC DNA]</scope>
    <source>
        <strain evidence="1">214</strain>
    </source>
</reference>
<dbReference type="AlphaFoldDB" id="A0AAV5MPV0"/>
<organism evidence="1 2">
    <name type="scientific">Rubroshorea leprosula</name>
    <dbReference type="NCBI Taxonomy" id="152421"/>
    <lineage>
        <taxon>Eukaryota</taxon>
        <taxon>Viridiplantae</taxon>
        <taxon>Streptophyta</taxon>
        <taxon>Embryophyta</taxon>
        <taxon>Tracheophyta</taxon>
        <taxon>Spermatophyta</taxon>
        <taxon>Magnoliopsida</taxon>
        <taxon>eudicotyledons</taxon>
        <taxon>Gunneridae</taxon>
        <taxon>Pentapetalae</taxon>
        <taxon>rosids</taxon>
        <taxon>malvids</taxon>
        <taxon>Malvales</taxon>
        <taxon>Dipterocarpaceae</taxon>
        <taxon>Rubroshorea</taxon>
    </lineage>
</organism>
<proteinExistence type="predicted"/>
<evidence type="ECO:0000313" key="1">
    <source>
        <dbReference type="EMBL" id="GKV51463.1"/>
    </source>
</evidence>
<dbReference type="EMBL" id="BPVZ01000502">
    <property type="protein sequence ID" value="GKV51463.1"/>
    <property type="molecule type" value="Genomic_DNA"/>
</dbReference>